<dbReference type="AlphaFoldDB" id="A0A328UJI7"/>
<comment type="caution">
    <text evidence="1">The sequence shown here is derived from an EMBL/GenBank/DDBJ whole genome shotgun (WGS) entry which is preliminary data.</text>
</comment>
<keyword evidence="2" id="KW-1185">Reference proteome</keyword>
<protein>
    <recommendedName>
        <fullName evidence="3">Nucleotidyltransferase family protein</fullName>
    </recommendedName>
</protein>
<sequence length="355" mass="42407">MFKYKTYFNKLFWSPCEVQNGGGGFIMTNLDKIKLFYLMACNSKFQAKRGYLTDRKNEIIEINYLLKKNQIKPILIKGASLLYNLYSQTLDQRGAGDLDILVSALDGRKAYDTLLKNGYSVGYDDMKRRERLEILMEEEFQHFPALYSKSLLVEIHHRLDPRFMKEKLNVARIIETATLQNGPLGEQWIPNIYCDFIILCHHIYRHEVYEHMYDVIRYIDIFKYILSGKIDFNLLKQELVHHTIQYSIAYTLYCANYLYKIIYKEELISSKILDIFSPKNFEKEKDAIRCRGLFEDITYGYWSVPYEDRFFLCRAEIMQHVSVAVYFYLHEKKWSDLFEKYKIQPLSRNSGDWYI</sequence>
<dbReference type="EMBL" id="QLYR01000002">
    <property type="protein sequence ID" value="RAQ29693.1"/>
    <property type="molecule type" value="Genomic_DNA"/>
</dbReference>
<organism evidence="1 2">
    <name type="scientific">Hydrogeniiclostridium mannosilyticum</name>
    <dbReference type="NCBI Taxonomy" id="2764322"/>
    <lineage>
        <taxon>Bacteria</taxon>
        <taxon>Bacillati</taxon>
        <taxon>Bacillota</taxon>
        <taxon>Clostridia</taxon>
        <taxon>Eubacteriales</taxon>
        <taxon>Acutalibacteraceae</taxon>
        <taxon>Hydrogeniiclostridium</taxon>
    </lineage>
</organism>
<dbReference type="InterPro" id="IPR039498">
    <property type="entry name" value="NTP_transf_5"/>
</dbReference>
<proteinExistence type="predicted"/>
<dbReference type="Proteomes" id="UP000249377">
    <property type="component" value="Unassembled WGS sequence"/>
</dbReference>
<evidence type="ECO:0000313" key="2">
    <source>
        <dbReference type="Proteomes" id="UP000249377"/>
    </source>
</evidence>
<gene>
    <name evidence="1" type="ORF">DPQ25_05185</name>
</gene>
<reference evidence="1 2" key="1">
    <citation type="submission" date="2018-06" db="EMBL/GenBank/DDBJ databases">
        <title>Noncontiguous genome sequence of Ruminococcaceae bacterium ASD2818.</title>
        <authorList>
            <person name="Chaplin A.V."/>
            <person name="Sokolova S.R."/>
            <person name="Kochetkova T.O."/>
            <person name="Goltsov A.Y."/>
            <person name="Trofimov D.Y."/>
            <person name="Efimov B.A."/>
        </authorList>
    </citation>
    <scope>NUCLEOTIDE SEQUENCE [LARGE SCALE GENOMIC DNA]</scope>
    <source>
        <strain evidence="1 2">ASD2818</strain>
    </source>
</reference>
<accession>A0A328UJI7</accession>
<evidence type="ECO:0000313" key="1">
    <source>
        <dbReference type="EMBL" id="RAQ29693.1"/>
    </source>
</evidence>
<dbReference type="Pfam" id="PF14907">
    <property type="entry name" value="NTP_transf_5"/>
    <property type="match status" value="1"/>
</dbReference>
<name>A0A328UJI7_9FIRM</name>
<evidence type="ECO:0008006" key="3">
    <source>
        <dbReference type="Google" id="ProtNLM"/>
    </source>
</evidence>